<dbReference type="Proteomes" id="UP001359485">
    <property type="component" value="Unassembled WGS sequence"/>
</dbReference>
<feature type="compositionally biased region" description="Low complexity" evidence="1">
    <location>
        <begin position="202"/>
        <end position="215"/>
    </location>
</feature>
<dbReference type="PANTHER" id="PTHR21050:SF1">
    <property type="entry name" value="MIDKINE AND PLEIOTROPHIN 1, ISOFORM A-RELATED"/>
    <property type="match status" value="1"/>
</dbReference>
<dbReference type="EMBL" id="JAWJWF010000045">
    <property type="protein sequence ID" value="KAK6627689.1"/>
    <property type="molecule type" value="Genomic_DNA"/>
</dbReference>
<feature type="region of interest" description="Disordered" evidence="1">
    <location>
        <begin position="176"/>
        <end position="223"/>
    </location>
</feature>
<accession>A0ABR1AUS1</accession>
<evidence type="ECO:0000313" key="4">
    <source>
        <dbReference type="Proteomes" id="UP001359485"/>
    </source>
</evidence>
<feature type="compositionally biased region" description="Basic residues" evidence="1">
    <location>
        <begin position="191"/>
        <end position="201"/>
    </location>
</feature>
<evidence type="ECO:0000259" key="2">
    <source>
        <dbReference type="Pfam" id="PF01091"/>
    </source>
</evidence>
<gene>
    <name evidence="3" type="ORF">RUM44_010168</name>
</gene>
<evidence type="ECO:0000256" key="1">
    <source>
        <dbReference type="SAM" id="MobiDB-lite"/>
    </source>
</evidence>
<comment type="caution">
    <text evidence="3">The sequence shown here is derived from an EMBL/GenBank/DDBJ whole genome shotgun (WGS) entry which is preliminary data.</text>
</comment>
<dbReference type="PANTHER" id="PTHR21050">
    <property type="entry name" value="MIDKINE AND PLEIOTROPHIN 1, ISOFORM A-RELATED"/>
    <property type="match status" value="1"/>
</dbReference>
<dbReference type="InterPro" id="IPR038130">
    <property type="entry name" value="PTN/MK_C_dom_sf"/>
</dbReference>
<dbReference type="Pfam" id="PF01091">
    <property type="entry name" value="PTN_MK_C"/>
    <property type="match status" value="1"/>
</dbReference>
<proteinExistence type="predicted"/>
<dbReference type="Gene3D" id="2.30.90.10">
    <property type="entry name" value="Heparin-binding Growth Factor, Midkine, Chain A- C-terminal Domain"/>
    <property type="match status" value="2"/>
</dbReference>
<sequence>MQENMEKHGKVTPEEYPEEKNYKNVEHRRTYARTHAHSRTQASTIFFGVFFFHFNSCRMKWSYFTAAFLVLFAVAAAEGEIWEEDDHEVLIRSERGAKNRGGGSESCRYVKGPWTECDPKTTSRTRTLTLKKGDNSQCEPTKTIQKKCKKACRYEKGTWSDCTGQNQMVRIDKLKANSDPSCEQSREITRKCKSKSGKGKNSKSNNYQSNSNRKSSGGRRNKQ</sequence>
<organism evidence="3 4">
    <name type="scientific">Polyplax serrata</name>
    <name type="common">Common mouse louse</name>
    <dbReference type="NCBI Taxonomy" id="468196"/>
    <lineage>
        <taxon>Eukaryota</taxon>
        <taxon>Metazoa</taxon>
        <taxon>Ecdysozoa</taxon>
        <taxon>Arthropoda</taxon>
        <taxon>Hexapoda</taxon>
        <taxon>Insecta</taxon>
        <taxon>Pterygota</taxon>
        <taxon>Neoptera</taxon>
        <taxon>Paraneoptera</taxon>
        <taxon>Psocodea</taxon>
        <taxon>Troctomorpha</taxon>
        <taxon>Phthiraptera</taxon>
        <taxon>Anoplura</taxon>
        <taxon>Polyplacidae</taxon>
        <taxon>Polyplax</taxon>
    </lineage>
</organism>
<protein>
    <recommendedName>
        <fullName evidence="2">Pleiotrophin/Midkine C-terminal domain-containing protein</fullName>
    </recommendedName>
</protein>
<reference evidence="3 4" key="1">
    <citation type="submission" date="2023-09" db="EMBL/GenBank/DDBJ databases">
        <title>Genomes of two closely related lineages of the louse Polyplax serrata with different host specificities.</title>
        <authorList>
            <person name="Martinu J."/>
            <person name="Tarabai H."/>
            <person name="Stefka J."/>
            <person name="Hypsa V."/>
        </authorList>
    </citation>
    <scope>NUCLEOTIDE SEQUENCE [LARGE SCALE GENOMIC DNA]</scope>
    <source>
        <strain evidence="3">98ZLc_SE</strain>
    </source>
</reference>
<feature type="domain" description="Pleiotrophin/Midkine C-terminal" evidence="2">
    <location>
        <begin position="106"/>
        <end position="150"/>
    </location>
</feature>
<name>A0ABR1AUS1_POLSC</name>
<dbReference type="InterPro" id="IPR020090">
    <property type="entry name" value="PTN/MK_C_dom"/>
</dbReference>
<evidence type="ECO:0000313" key="3">
    <source>
        <dbReference type="EMBL" id="KAK6627689.1"/>
    </source>
</evidence>
<keyword evidence="4" id="KW-1185">Reference proteome</keyword>